<dbReference type="InterPro" id="IPR036065">
    <property type="entry name" value="BolA-like_sf"/>
</dbReference>
<dbReference type="PANTHER" id="PTHR46230:SF7">
    <property type="entry name" value="BOLA-LIKE PROTEIN 1"/>
    <property type="match status" value="1"/>
</dbReference>
<dbReference type="RefSeq" id="XP_002174671.1">
    <property type="nucleotide sequence ID" value="XM_002174635.2"/>
</dbReference>
<evidence type="ECO:0000313" key="3">
    <source>
        <dbReference type="JaponicusDB" id="SJAG_03532"/>
    </source>
</evidence>
<dbReference type="EMBL" id="KE651167">
    <property type="protein sequence ID" value="EEB08378.1"/>
    <property type="molecule type" value="Genomic_DNA"/>
</dbReference>
<dbReference type="AlphaFoldDB" id="B6K4H1"/>
<dbReference type="eggNOG" id="KOG2313">
    <property type="taxonomic scope" value="Eukaryota"/>
</dbReference>
<dbReference type="PIRSF" id="PIRSF003113">
    <property type="entry name" value="BolA"/>
    <property type="match status" value="1"/>
</dbReference>
<sequence>MLKRALNMLSRHERIQQVLESALKPKVLTIRNDSNKHSHHKNMTEGLAQDGFTHFCLDVVSDEFTGMNRPARHRLIYKLLQPEFDTGLHALQIRTAKTVAEAEQ</sequence>
<name>B6K4H1_SCHJY</name>
<dbReference type="InterPro" id="IPR002634">
    <property type="entry name" value="BolA"/>
</dbReference>
<protein>
    <submittedName>
        <fullName evidence="2">BolA domain UV induced protein Uvi31</fullName>
    </submittedName>
</protein>
<dbReference type="SUPFAM" id="SSF82657">
    <property type="entry name" value="BolA-like"/>
    <property type="match status" value="1"/>
</dbReference>
<dbReference type="JaponicusDB" id="SJAG_03532">
    <property type="gene designation" value="uvi31"/>
</dbReference>
<dbReference type="OMA" id="HRTINAI"/>
<comment type="similarity">
    <text evidence="1">Belongs to the BolA/IbaG family.</text>
</comment>
<accession>B6K4H1</accession>
<keyword evidence="4" id="KW-1185">Reference proteome</keyword>
<dbReference type="PANTHER" id="PTHR46230">
    <property type="match status" value="1"/>
</dbReference>
<dbReference type="STRING" id="402676.B6K4H1"/>
<dbReference type="HOGENOM" id="CLU_109462_2_1_1"/>
<reference evidence="2 4" key="1">
    <citation type="journal article" date="2011" name="Science">
        <title>Comparative functional genomics of the fission yeasts.</title>
        <authorList>
            <person name="Rhind N."/>
            <person name="Chen Z."/>
            <person name="Yassour M."/>
            <person name="Thompson D.A."/>
            <person name="Haas B.J."/>
            <person name="Habib N."/>
            <person name="Wapinski I."/>
            <person name="Roy S."/>
            <person name="Lin M.F."/>
            <person name="Heiman D.I."/>
            <person name="Young S.K."/>
            <person name="Furuya K."/>
            <person name="Guo Y."/>
            <person name="Pidoux A."/>
            <person name="Chen H.M."/>
            <person name="Robbertse B."/>
            <person name="Goldberg J.M."/>
            <person name="Aoki K."/>
            <person name="Bayne E.H."/>
            <person name="Berlin A.M."/>
            <person name="Desjardins C.A."/>
            <person name="Dobbs E."/>
            <person name="Dukaj L."/>
            <person name="Fan L."/>
            <person name="FitzGerald M.G."/>
            <person name="French C."/>
            <person name="Gujja S."/>
            <person name="Hansen K."/>
            <person name="Keifenheim D."/>
            <person name="Levin J.Z."/>
            <person name="Mosher R.A."/>
            <person name="Mueller C.A."/>
            <person name="Pfiffner J."/>
            <person name="Priest M."/>
            <person name="Russ C."/>
            <person name="Smialowska A."/>
            <person name="Swoboda P."/>
            <person name="Sykes S.M."/>
            <person name="Vaughn M."/>
            <person name="Vengrova S."/>
            <person name="Yoder R."/>
            <person name="Zeng Q."/>
            <person name="Allshire R."/>
            <person name="Baulcombe D."/>
            <person name="Birren B.W."/>
            <person name="Brown W."/>
            <person name="Ekwall K."/>
            <person name="Kellis M."/>
            <person name="Leatherwood J."/>
            <person name="Levin H."/>
            <person name="Margalit H."/>
            <person name="Martienssen R."/>
            <person name="Nieduszynski C.A."/>
            <person name="Spatafora J.W."/>
            <person name="Friedman N."/>
            <person name="Dalgaard J.Z."/>
            <person name="Baumann P."/>
            <person name="Niki H."/>
            <person name="Regev A."/>
            <person name="Nusbaum C."/>
        </authorList>
    </citation>
    <scope>NUCLEOTIDE SEQUENCE [LARGE SCALE GENOMIC DNA]</scope>
    <source>
        <strain evidence="4">yFS275 / FY16936</strain>
    </source>
</reference>
<dbReference type="VEuPathDB" id="FungiDB:SJAG_03532"/>
<evidence type="ECO:0000313" key="2">
    <source>
        <dbReference type="EMBL" id="EEB08378.1"/>
    </source>
</evidence>
<gene>
    <name evidence="3" type="primary">uvi31</name>
    <name evidence="2" type="ORF">SJAG_03532</name>
</gene>
<proteinExistence type="inferred from homology"/>
<dbReference type="Proteomes" id="UP000001744">
    <property type="component" value="Unassembled WGS sequence"/>
</dbReference>
<dbReference type="OrthoDB" id="411584at2759"/>
<evidence type="ECO:0000313" key="4">
    <source>
        <dbReference type="Proteomes" id="UP000001744"/>
    </source>
</evidence>
<dbReference type="Pfam" id="PF01722">
    <property type="entry name" value="BolA"/>
    <property type="match status" value="1"/>
</dbReference>
<dbReference type="GeneID" id="7048787"/>
<dbReference type="Gene3D" id="3.30.300.90">
    <property type="entry name" value="BolA-like"/>
    <property type="match status" value="1"/>
</dbReference>
<organism evidence="2 4">
    <name type="scientific">Schizosaccharomyces japonicus (strain yFS275 / FY16936)</name>
    <name type="common">Fission yeast</name>
    <dbReference type="NCBI Taxonomy" id="402676"/>
    <lineage>
        <taxon>Eukaryota</taxon>
        <taxon>Fungi</taxon>
        <taxon>Dikarya</taxon>
        <taxon>Ascomycota</taxon>
        <taxon>Taphrinomycotina</taxon>
        <taxon>Schizosaccharomycetes</taxon>
        <taxon>Schizosaccharomycetales</taxon>
        <taxon>Schizosaccharomycetaceae</taxon>
        <taxon>Schizosaccharomyces</taxon>
    </lineage>
</organism>
<evidence type="ECO:0000256" key="1">
    <source>
        <dbReference type="RuleBase" id="RU003860"/>
    </source>
</evidence>